<dbReference type="AlphaFoldDB" id="A0AAD7I3M9"/>
<feature type="transmembrane region" description="Helical" evidence="1">
    <location>
        <begin position="102"/>
        <end position="126"/>
    </location>
</feature>
<dbReference type="InterPro" id="IPR045339">
    <property type="entry name" value="DUF6534"/>
</dbReference>
<feature type="non-terminal residue" evidence="3">
    <location>
        <position position="1"/>
    </location>
</feature>
<gene>
    <name evidence="3" type="ORF">DFH07DRAFT_688173</name>
</gene>
<dbReference type="Proteomes" id="UP001215280">
    <property type="component" value="Unassembled WGS sequence"/>
</dbReference>
<feature type="transmembrane region" description="Helical" evidence="1">
    <location>
        <begin position="186"/>
        <end position="208"/>
    </location>
</feature>
<feature type="transmembrane region" description="Helical" evidence="1">
    <location>
        <begin position="214"/>
        <end position="233"/>
    </location>
</feature>
<comment type="caution">
    <text evidence="3">The sequence shown here is derived from an EMBL/GenBank/DDBJ whole genome shotgun (WGS) entry which is preliminary data.</text>
</comment>
<keyword evidence="1" id="KW-0472">Membrane</keyword>
<feature type="transmembrane region" description="Helical" evidence="1">
    <location>
        <begin position="146"/>
        <end position="166"/>
    </location>
</feature>
<evidence type="ECO:0000259" key="2">
    <source>
        <dbReference type="Pfam" id="PF20152"/>
    </source>
</evidence>
<dbReference type="PANTHER" id="PTHR40465:SF1">
    <property type="entry name" value="DUF6534 DOMAIN-CONTAINING PROTEIN"/>
    <property type="match status" value="1"/>
</dbReference>
<keyword evidence="4" id="KW-1185">Reference proteome</keyword>
<dbReference type="EMBL" id="JARJLG010000162">
    <property type="protein sequence ID" value="KAJ7734367.1"/>
    <property type="molecule type" value="Genomic_DNA"/>
</dbReference>
<dbReference type="Pfam" id="PF20152">
    <property type="entry name" value="DUF6534"/>
    <property type="match status" value="1"/>
</dbReference>
<keyword evidence="1" id="KW-1133">Transmembrane helix</keyword>
<organism evidence="3 4">
    <name type="scientific">Mycena maculata</name>
    <dbReference type="NCBI Taxonomy" id="230809"/>
    <lineage>
        <taxon>Eukaryota</taxon>
        <taxon>Fungi</taxon>
        <taxon>Dikarya</taxon>
        <taxon>Basidiomycota</taxon>
        <taxon>Agaricomycotina</taxon>
        <taxon>Agaricomycetes</taxon>
        <taxon>Agaricomycetidae</taxon>
        <taxon>Agaricales</taxon>
        <taxon>Marasmiineae</taxon>
        <taxon>Mycenaceae</taxon>
        <taxon>Mycena</taxon>
    </lineage>
</organism>
<name>A0AAD7I3M9_9AGAR</name>
<sequence length="249" mass="27471">ILGFLLNWGLFGSLSVQLYLYYLAFPDDRTFAKVYTVYLIEFVATIMLTHDAFSIYGYGFTDPSAATTLSLSWLEVPVMGGFVAFLAQSFYSYRAHVLSKSLLIPCLITAVSAVSEPFLLPVSWLNSVQAGSVTNLEVHRVKSAQVWLRSSAICDITIAVCMTYYLTKNDTGFHRTHQLVSRLTRLIIETGSLTAVVALAALILLLALPRDVYYSTPVTILVELYANTILVVLNSRMKIVGGRGTETSS</sequence>
<keyword evidence="1" id="KW-0812">Transmembrane</keyword>
<feature type="transmembrane region" description="Helical" evidence="1">
    <location>
        <begin position="71"/>
        <end position="90"/>
    </location>
</feature>
<feature type="non-terminal residue" evidence="3">
    <location>
        <position position="249"/>
    </location>
</feature>
<feature type="domain" description="DUF6534" evidence="2">
    <location>
        <begin position="151"/>
        <end position="237"/>
    </location>
</feature>
<evidence type="ECO:0000256" key="1">
    <source>
        <dbReference type="SAM" id="Phobius"/>
    </source>
</evidence>
<protein>
    <recommendedName>
        <fullName evidence="2">DUF6534 domain-containing protein</fullName>
    </recommendedName>
</protein>
<feature type="transmembrane region" description="Helical" evidence="1">
    <location>
        <begin position="6"/>
        <end position="25"/>
    </location>
</feature>
<dbReference type="PANTHER" id="PTHR40465">
    <property type="entry name" value="CHROMOSOME 1, WHOLE GENOME SHOTGUN SEQUENCE"/>
    <property type="match status" value="1"/>
</dbReference>
<accession>A0AAD7I3M9</accession>
<feature type="transmembrane region" description="Helical" evidence="1">
    <location>
        <begin position="37"/>
        <end position="59"/>
    </location>
</feature>
<proteinExistence type="predicted"/>
<reference evidence="3" key="1">
    <citation type="submission" date="2023-03" db="EMBL/GenBank/DDBJ databases">
        <title>Massive genome expansion in bonnet fungi (Mycena s.s.) driven by repeated elements and novel gene families across ecological guilds.</title>
        <authorList>
            <consortium name="Lawrence Berkeley National Laboratory"/>
            <person name="Harder C.B."/>
            <person name="Miyauchi S."/>
            <person name="Viragh M."/>
            <person name="Kuo A."/>
            <person name="Thoen E."/>
            <person name="Andreopoulos B."/>
            <person name="Lu D."/>
            <person name="Skrede I."/>
            <person name="Drula E."/>
            <person name="Henrissat B."/>
            <person name="Morin E."/>
            <person name="Kohler A."/>
            <person name="Barry K."/>
            <person name="LaButti K."/>
            <person name="Morin E."/>
            <person name="Salamov A."/>
            <person name="Lipzen A."/>
            <person name="Mereny Z."/>
            <person name="Hegedus B."/>
            <person name="Baldrian P."/>
            <person name="Stursova M."/>
            <person name="Weitz H."/>
            <person name="Taylor A."/>
            <person name="Grigoriev I.V."/>
            <person name="Nagy L.G."/>
            <person name="Martin F."/>
            <person name="Kauserud H."/>
        </authorList>
    </citation>
    <scope>NUCLEOTIDE SEQUENCE</scope>
    <source>
        <strain evidence="3">CBHHK188m</strain>
    </source>
</reference>
<evidence type="ECO:0000313" key="3">
    <source>
        <dbReference type="EMBL" id="KAJ7734367.1"/>
    </source>
</evidence>
<evidence type="ECO:0000313" key="4">
    <source>
        <dbReference type="Proteomes" id="UP001215280"/>
    </source>
</evidence>